<dbReference type="GO" id="GO:0034755">
    <property type="term" value="P:iron ion transmembrane transport"/>
    <property type="evidence" value="ECO:0007669"/>
    <property type="project" value="TreeGrafter"/>
</dbReference>
<proteinExistence type="predicted"/>
<name>A0A1F5E846_9BACT</name>
<keyword evidence="4 6" id="KW-1133">Transmembrane helix</keyword>
<protein>
    <submittedName>
        <fullName evidence="7">Iron transporter</fullName>
    </submittedName>
</protein>
<dbReference type="InterPro" id="IPR001046">
    <property type="entry name" value="NRAMP_fam"/>
</dbReference>
<evidence type="ECO:0000256" key="5">
    <source>
        <dbReference type="ARBA" id="ARBA00023136"/>
    </source>
</evidence>
<evidence type="ECO:0000313" key="7">
    <source>
        <dbReference type="EMBL" id="OGD63577.1"/>
    </source>
</evidence>
<evidence type="ECO:0000256" key="3">
    <source>
        <dbReference type="ARBA" id="ARBA00022692"/>
    </source>
</evidence>
<dbReference type="Proteomes" id="UP000178583">
    <property type="component" value="Unassembled WGS sequence"/>
</dbReference>
<comment type="caution">
    <text evidence="7">The sequence shown here is derived from an EMBL/GenBank/DDBJ whole genome shotgun (WGS) entry which is preliminary data.</text>
</comment>
<feature type="transmembrane region" description="Helical" evidence="6">
    <location>
        <begin position="47"/>
        <end position="65"/>
    </location>
</feature>
<dbReference type="PANTHER" id="PTHR11706:SF33">
    <property type="entry name" value="NATURAL RESISTANCE-ASSOCIATED MACROPHAGE PROTEIN 2"/>
    <property type="match status" value="1"/>
</dbReference>
<dbReference type="STRING" id="1797472.A2215_02845"/>
<feature type="transmembrane region" description="Helical" evidence="6">
    <location>
        <begin position="400"/>
        <end position="423"/>
    </location>
</feature>
<dbReference type="PANTHER" id="PTHR11706">
    <property type="entry name" value="SOLUTE CARRIER PROTEIN FAMILY 11 MEMBER"/>
    <property type="match status" value="1"/>
</dbReference>
<evidence type="ECO:0000256" key="4">
    <source>
        <dbReference type="ARBA" id="ARBA00022989"/>
    </source>
</evidence>
<evidence type="ECO:0000256" key="6">
    <source>
        <dbReference type="SAM" id="Phobius"/>
    </source>
</evidence>
<keyword evidence="5 6" id="KW-0472">Membrane</keyword>
<evidence type="ECO:0000256" key="2">
    <source>
        <dbReference type="ARBA" id="ARBA00022448"/>
    </source>
</evidence>
<feature type="transmembrane region" description="Helical" evidence="6">
    <location>
        <begin position="193"/>
        <end position="212"/>
    </location>
</feature>
<reference evidence="7 8" key="1">
    <citation type="journal article" date="2016" name="Nat. Commun.">
        <title>Thousands of microbial genomes shed light on interconnected biogeochemical processes in an aquifer system.</title>
        <authorList>
            <person name="Anantharaman K."/>
            <person name="Brown C.T."/>
            <person name="Hug L.A."/>
            <person name="Sharon I."/>
            <person name="Castelle C.J."/>
            <person name="Probst A.J."/>
            <person name="Thomas B.C."/>
            <person name="Singh A."/>
            <person name="Wilkins M.J."/>
            <person name="Karaoz U."/>
            <person name="Brodie E.L."/>
            <person name="Williams K.H."/>
            <person name="Hubbard S.S."/>
            <person name="Banfield J.F."/>
        </authorList>
    </citation>
    <scope>NUCLEOTIDE SEQUENCE [LARGE SCALE GENOMIC DNA]</scope>
</reference>
<gene>
    <name evidence="7" type="ORF">A2215_02845</name>
</gene>
<feature type="transmembrane region" description="Helical" evidence="6">
    <location>
        <begin position="122"/>
        <end position="144"/>
    </location>
</feature>
<keyword evidence="2" id="KW-0813">Transport</keyword>
<dbReference type="Pfam" id="PF01566">
    <property type="entry name" value="Nramp"/>
    <property type="match status" value="1"/>
</dbReference>
<feature type="transmembrane region" description="Helical" evidence="6">
    <location>
        <begin position="365"/>
        <end position="388"/>
    </location>
</feature>
<organism evidence="7 8">
    <name type="scientific">Candidatus Berkelbacteria bacterium RIFOXYA2_FULL_43_10</name>
    <dbReference type="NCBI Taxonomy" id="1797472"/>
    <lineage>
        <taxon>Bacteria</taxon>
        <taxon>Candidatus Berkelbacteria</taxon>
    </lineage>
</organism>
<feature type="transmembrane region" description="Helical" evidence="6">
    <location>
        <begin position="294"/>
        <end position="318"/>
    </location>
</feature>
<accession>A0A1F5E846</accession>
<dbReference type="GO" id="GO:0005886">
    <property type="term" value="C:plasma membrane"/>
    <property type="evidence" value="ECO:0007669"/>
    <property type="project" value="TreeGrafter"/>
</dbReference>
<evidence type="ECO:0000256" key="1">
    <source>
        <dbReference type="ARBA" id="ARBA00004141"/>
    </source>
</evidence>
<evidence type="ECO:0000313" key="8">
    <source>
        <dbReference type="Proteomes" id="UP000178583"/>
    </source>
</evidence>
<sequence length="425" mass="46953">MRVKDLIKNPWTKARLFLRTLGPGLITGASDDDPSGIATYSSVGAQFGYALLWMAVWILPLMLAVQESCARIGIVTNKGLAKVLTKHYRKDLVGIIVFLLVIANVVNIGADLGAMAASLKLLVPIEFTVAALFFALLVIVVELFIPYRFYVSILKWLTLAVFAYVITGFVIKPDWITVLREAVTPEVRFQKEYIFAMVAVLGTTITPYLFFWQTSEEVEDEKIELDENKKPPKILERIARMRTDVSTGMILANVVFFFVIMTTASVLFKNGITSIDSAEEAAQALRPLAGDRAYLLFSLGIIGTGLLAVPILAGSGAYALSELMHWREGLGEKIKRARAFYVVIVLSILFGLMLNFVGINPIKALYYSAFLNGVIAVPLLFVIMIVGNDQRIMGAETHPLWVKIFGWLAVAFMAVAVTVSIILQF</sequence>
<feature type="transmembrane region" description="Helical" evidence="6">
    <location>
        <begin position="250"/>
        <end position="268"/>
    </location>
</feature>
<dbReference type="EMBL" id="MEZY01000033">
    <property type="protein sequence ID" value="OGD63577.1"/>
    <property type="molecule type" value="Genomic_DNA"/>
</dbReference>
<dbReference type="GO" id="GO:0005384">
    <property type="term" value="F:manganese ion transmembrane transporter activity"/>
    <property type="evidence" value="ECO:0007669"/>
    <property type="project" value="TreeGrafter"/>
</dbReference>
<feature type="transmembrane region" description="Helical" evidence="6">
    <location>
        <begin position="92"/>
        <end position="110"/>
    </location>
</feature>
<dbReference type="GO" id="GO:0015086">
    <property type="term" value="F:cadmium ion transmembrane transporter activity"/>
    <property type="evidence" value="ECO:0007669"/>
    <property type="project" value="TreeGrafter"/>
</dbReference>
<keyword evidence="3 6" id="KW-0812">Transmembrane</keyword>
<feature type="transmembrane region" description="Helical" evidence="6">
    <location>
        <begin position="156"/>
        <end position="173"/>
    </location>
</feature>
<dbReference type="AlphaFoldDB" id="A0A1F5E846"/>
<comment type="subcellular location">
    <subcellularLocation>
        <location evidence="1">Membrane</location>
        <topology evidence="1">Multi-pass membrane protein</topology>
    </subcellularLocation>
</comment>
<feature type="transmembrane region" description="Helical" evidence="6">
    <location>
        <begin position="339"/>
        <end position="359"/>
    </location>
</feature>